<keyword evidence="2" id="KW-0732">Signal</keyword>
<dbReference type="SUPFAM" id="SSF53335">
    <property type="entry name" value="S-adenosyl-L-methionine-dependent methyltransferases"/>
    <property type="match status" value="1"/>
</dbReference>
<organism evidence="3 4">
    <name type="scientific">Cryptococcus floricola</name>
    <dbReference type="NCBI Taxonomy" id="2591691"/>
    <lineage>
        <taxon>Eukaryota</taxon>
        <taxon>Fungi</taxon>
        <taxon>Dikarya</taxon>
        <taxon>Basidiomycota</taxon>
        <taxon>Agaricomycotina</taxon>
        <taxon>Tremellomycetes</taxon>
        <taxon>Tremellales</taxon>
        <taxon>Cryptococcaceae</taxon>
        <taxon>Cryptococcus</taxon>
    </lineage>
</organism>
<feature type="region of interest" description="Disordered" evidence="1">
    <location>
        <begin position="177"/>
        <end position="196"/>
    </location>
</feature>
<accession>A0A5D3ATP8</accession>
<evidence type="ECO:0000256" key="2">
    <source>
        <dbReference type="SAM" id="SignalP"/>
    </source>
</evidence>
<sequence length="340" mass="37127">MPSPGLLILGFPPLLLLLVPWLVEPYALWDPAVLNVREGAEGRTTRWCNMGWWKETEDFSEAAESLAKKLLELASDAGYEGGGSVLDIGHGSGESLLVHLSQPNPPSHLHALTSLASDTQSSKSLVESEHPKTASAVQYFTYSAEFRPGKDVGHPLDPMRGFLGEQSSQRFFNTDEDEDEDLLPHQEDQPPTTGPPPYDLVYILDSAYHYPPSLSTFLSSLRPVLRETSLIVYTDILPPSNLPLWQAYILSYLLSVPTPNLADRPASLGAYKAELEGQGWVDVVVEDWTEGVLPGLSGNLRKRGGAWSLVGSVLNRATGAGWRFVGVRARKGTQGTPRVA</sequence>
<feature type="signal peptide" evidence="2">
    <location>
        <begin position="1"/>
        <end position="25"/>
    </location>
</feature>
<keyword evidence="4" id="KW-1185">Reference proteome</keyword>
<evidence type="ECO:0008006" key="5">
    <source>
        <dbReference type="Google" id="ProtNLM"/>
    </source>
</evidence>
<gene>
    <name evidence="3" type="ORF">B9479_005812</name>
</gene>
<dbReference type="AlphaFoldDB" id="A0A5D3ATP8"/>
<dbReference type="Gene3D" id="3.40.50.150">
    <property type="entry name" value="Vaccinia Virus protein VP39"/>
    <property type="match status" value="1"/>
</dbReference>
<reference evidence="3 4" key="1">
    <citation type="submission" date="2017-05" db="EMBL/GenBank/DDBJ databases">
        <title>The Genome Sequence of Tsuchiyaea wingfieldii DSM 27421.</title>
        <authorList>
            <person name="Cuomo C."/>
            <person name="Passer A."/>
            <person name="Billmyre B."/>
            <person name="Heitman J."/>
        </authorList>
    </citation>
    <scope>NUCLEOTIDE SEQUENCE [LARGE SCALE GENOMIC DNA]</scope>
    <source>
        <strain evidence="3 4">DSM 27421</strain>
    </source>
</reference>
<dbReference type="InterPro" id="IPR029063">
    <property type="entry name" value="SAM-dependent_MTases_sf"/>
</dbReference>
<dbReference type="EMBL" id="NIDF01000085">
    <property type="protein sequence ID" value="TYJ53543.1"/>
    <property type="molecule type" value="Genomic_DNA"/>
</dbReference>
<name>A0A5D3ATP8_9TREE</name>
<proteinExistence type="predicted"/>
<evidence type="ECO:0000313" key="3">
    <source>
        <dbReference type="EMBL" id="TYJ53543.1"/>
    </source>
</evidence>
<evidence type="ECO:0000313" key="4">
    <source>
        <dbReference type="Proteomes" id="UP000322245"/>
    </source>
</evidence>
<evidence type="ECO:0000256" key="1">
    <source>
        <dbReference type="SAM" id="MobiDB-lite"/>
    </source>
</evidence>
<comment type="caution">
    <text evidence="3">The sequence shown here is derived from an EMBL/GenBank/DDBJ whole genome shotgun (WGS) entry which is preliminary data.</text>
</comment>
<dbReference type="Proteomes" id="UP000322245">
    <property type="component" value="Unassembled WGS sequence"/>
</dbReference>
<feature type="chain" id="PRO_5022681616" description="S-adenosyl-L-methionine-dependent methyltransferase" evidence="2">
    <location>
        <begin position="26"/>
        <end position="340"/>
    </location>
</feature>
<protein>
    <recommendedName>
        <fullName evidence="5">S-adenosyl-L-methionine-dependent methyltransferase</fullName>
    </recommendedName>
</protein>